<feature type="non-terminal residue" evidence="2">
    <location>
        <position position="1"/>
    </location>
</feature>
<reference evidence="2 3" key="1">
    <citation type="submission" date="2024-02" db="EMBL/GenBank/DDBJ databases">
        <authorList>
            <person name="Chen Y."/>
            <person name="Shah S."/>
            <person name="Dougan E. K."/>
            <person name="Thang M."/>
            <person name="Chan C."/>
        </authorList>
    </citation>
    <scope>NUCLEOTIDE SEQUENCE [LARGE SCALE GENOMIC DNA]</scope>
</reference>
<proteinExistence type="predicted"/>
<feature type="region of interest" description="Disordered" evidence="1">
    <location>
        <begin position="456"/>
        <end position="501"/>
    </location>
</feature>
<gene>
    <name evidence="2" type="ORF">SCF082_LOCUS24003</name>
</gene>
<sequence length="501" mass="53812">VGSLRDRIAALEGGKSESGPAAVVPVTVNYHASALSEAPVAPALTSSAAQLPEVPTSSTPGLTPGGRITASAYTEDYRREIALGIGDYFIRCLRGVNRGPSGRHKISLPSKVYVLVRDIEGRAYDPVGVYHTFAGIRPLEIEEDEQELDGQPLTAAEVLRQCAVLSGEHEQPDPEYPAALSTGIPADQLAEMARVASAGRPRMDDLPKTTARLKDPLSESEEEVLEAVDPAGGTGEGREADPMVAALPQLTAITQHLAGQRRRETSLEALLDGSGYASHTDSSGIPSSRKNAVALRALKKALHAEPESIYKVIERNMEADFQLRRTGLPGSSPVQVTARAWLEARSRVQNFKTPVTLLWGIAGILDALREERPAEARARACLLLCQGDQLSIDKGSWAVAASMSLEDPPPYAVFATHTLPQESESQVSKLVDTRWGDLFLHHLNEIDQLTEKKRKLAFKKLPDPPTDHNLPSPKRKGKGPSKGSGSVSPGKDGLLDKEASQ</sequence>
<evidence type="ECO:0000313" key="2">
    <source>
        <dbReference type="EMBL" id="CAK9041590.1"/>
    </source>
</evidence>
<evidence type="ECO:0000256" key="1">
    <source>
        <dbReference type="SAM" id="MobiDB-lite"/>
    </source>
</evidence>
<dbReference type="Proteomes" id="UP001642464">
    <property type="component" value="Unassembled WGS sequence"/>
</dbReference>
<dbReference type="EMBL" id="CAXAMM010017643">
    <property type="protein sequence ID" value="CAK9041590.1"/>
    <property type="molecule type" value="Genomic_DNA"/>
</dbReference>
<organism evidence="2 3">
    <name type="scientific">Durusdinium trenchii</name>
    <dbReference type="NCBI Taxonomy" id="1381693"/>
    <lineage>
        <taxon>Eukaryota</taxon>
        <taxon>Sar</taxon>
        <taxon>Alveolata</taxon>
        <taxon>Dinophyceae</taxon>
        <taxon>Suessiales</taxon>
        <taxon>Symbiodiniaceae</taxon>
        <taxon>Durusdinium</taxon>
    </lineage>
</organism>
<comment type="caution">
    <text evidence="2">The sequence shown here is derived from an EMBL/GenBank/DDBJ whole genome shotgun (WGS) entry which is preliminary data.</text>
</comment>
<protein>
    <submittedName>
        <fullName evidence="2">Uncharacterized protein</fullName>
    </submittedName>
</protein>
<accession>A0ABP0LR00</accession>
<keyword evidence="3" id="KW-1185">Reference proteome</keyword>
<feature type="compositionally biased region" description="Low complexity" evidence="1">
    <location>
        <begin position="481"/>
        <end position="491"/>
    </location>
</feature>
<evidence type="ECO:0000313" key="3">
    <source>
        <dbReference type="Proteomes" id="UP001642464"/>
    </source>
</evidence>
<name>A0ABP0LR00_9DINO</name>